<keyword evidence="2" id="KW-1185">Reference proteome</keyword>
<dbReference type="AlphaFoldDB" id="A0A6A9QUZ0"/>
<reference evidence="1 2" key="1">
    <citation type="submission" date="2019-10" db="EMBL/GenBank/DDBJ databases">
        <title>Sequencing and Assembly of Multiple Reported Metal-Biooxidizing Members of the Extremely Thermoacidophilic Archaeal Family Sulfolobaceae.</title>
        <authorList>
            <person name="Counts J.A."/>
            <person name="Kelly R.M."/>
        </authorList>
    </citation>
    <scope>NUCLEOTIDE SEQUENCE [LARGE SCALE GENOMIC DNA]</scope>
    <source>
        <strain evidence="1 2">DSM 6482</strain>
    </source>
</reference>
<proteinExistence type="predicted"/>
<evidence type="ECO:0000313" key="2">
    <source>
        <dbReference type="Proteomes" id="UP000470772"/>
    </source>
</evidence>
<name>A0A6A9QUZ0_SULME</name>
<dbReference type="RefSeq" id="WP_156016496.1">
    <property type="nucleotide sequence ID" value="NZ_WGGD01000005.1"/>
</dbReference>
<accession>A0A6A9QUZ0</accession>
<comment type="caution">
    <text evidence="1">The sequence shown here is derived from an EMBL/GenBank/DDBJ whole genome shotgun (WGS) entry which is preliminary data.</text>
</comment>
<sequence>MGNQCRELRQCIKKISSGNECNSNTLKLLTDLRVLDFDKLTPFSNFLMCESELLIDVDIQGNVTRTVKSTAIALREIKTRERIIEYVKLKNDAVLNISIDPKIKIKSYYRKKCKIDSKKKISESGNIIVRLRFNYEPPLEAGDVEEYSFTKMDLNLHRMFRENDEEETVELEGFKIIEPTLFARITVRFPLNYPLKEEKYVLGVFSTSPTMNAWNNYVVMNVPVEKTCEGDKLILTSELRKPVFPATYAVAWRIPTREEFERYLSSRKKQEN</sequence>
<organism evidence="1 2">
    <name type="scientific">Sulfuracidifex metallicus DSM 6482 = JCM 9184</name>
    <dbReference type="NCBI Taxonomy" id="523847"/>
    <lineage>
        <taxon>Archaea</taxon>
        <taxon>Thermoproteota</taxon>
        <taxon>Thermoprotei</taxon>
        <taxon>Sulfolobales</taxon>
        <taxon>Sulfolobaceae</taxon>
        <taxon>Sulfuracidifex</taxon>
    </lineage>
</organism>
<dbReference type="EMBL" id="WGGD01000005">
    <property type="protein sequence ID" value="MUN28902.1"/>
    <property type="molecule type" value="Genomic_DNA"/>
</dbReference>
<evidence type="ECO:0000313" key="1">
    <source>
        <dbReference type="EMBL" id="MUN28902.1"/>
    </source>
</evidence>
<dbReference type="Proteomes" id="UP000470772">
    <property type="component" value="Unassembled WGS sequence"/>
</dbReference>
<protein>
    <submittedName>
        <fullName evidence="1">Uncharacterized protein</fullName>
    </submittedName>
</protein>
<gene>
    <name evidence="1" type="ORF">GC250_05485</name>
</gene>